<comment type="subcellular location">
    <subcellularLocation>
        <location evidence="1">Cell membrane</location>
        <topology evidence="1">Single-pass membrane protein</topology>
    </subcellularLocation>
</comment>
<evidence type="ECO:0000259" key="7">
    <source>
        <dbReference type="Pfam" id="PF04024"/>
    </source>
</evidence>
<gene>
    <name evidence="8" type="ORF">CBP31_02425</name>
</gene>
<keyword evidence="2" id="KW-1003">Cell membrane</keyword>
<evidence type="ECO:0000256" key="6">
    <source>
        <dbReference type="SAM" id="Phobius"/>
    </source>
</evidence>
<dbReference type="RefSeq" id="WP_087034713.1">
    <property type="nucleotide sequence ID" value="NZ_CP021377.1"/>
</dbReference>
<keyword evidence="3 6" id="KW-0812">Transmembrane</keyword>
<dbReference type="KEGG" id="opf:CBP31_02425"/>
<dbReference type="InterPro" id="IPR007168">
    <property type="entry name" value="Phageshock_PspC_N"/>
</dbReference>
<evidence type="ECO:0000313" key="8">
    <source>
        <dbReference type="EMBL" id="ART81627.1"/>
    </source>
</evidence>
<protein>
    <submittedName>
        <fullName evidence="8">Envelope stress response membrane protein PspC</fullName>
    </submittedName>
</protein>
<accession>A0A1Y0D335</accession>
<evidence type="ECO:0000256" key="5">
    <source>
        <dbReference type="ARBA" id="ARBA00023136"/>
    </source>
</evidence>
<feature type="domain" description="Phage shock protein PspC N-terminal" evidence="7">
    <location>
        <begin position="7"/>
        <end position="63"/>
    </location>
</feature>
<keyword evidence="5 6" id="KW-0472">Membrane</keyword>
<organism evidence="8 9">
    <name type="scientific">Oceanisphaera profunda</name>
    <dbReference type="NCBI Taxonomy" id="1416627"/>
    <lineage>
        <taxon>Bacteria</taxon>
        <taxon>Pseudomonadati</taxon>
        <taxon>Pseudomonadota</taxon>
        <taxon>Gammaproteobacteria</taxon>
        <taxon>Aeromonadales</taxon>
        <taxon>Aeromonadaceae</taxon>
        <taxon>Oceanisphaera</taxon>
    </lineage>
</organism>
<evidence type="ECO:0000256" key="4">
    <source>
        <dbReference type="ARBA" id="ARBA00022989"/>
    </source>
</evidence>
<evidence type="ECO:0000256" key="2">
    <source>
        <dbReference type="ARBA" id="ARBA00022475"/>
    </source>
</evidence>
<keyword evidence="9" id="KW-1185">Reference proteome</keyword>
<dbReference type="InterPro" id="IPR052027">
    <property type="entry name" value="PspC"/>
</dbReference>
<proteinExistence type="predicted"/>
<dbReference type="Proteomes" id="UP000243937">
    <property type="component" value="Chromosome"/>
</dbReference>
<dbReference type="PANTHER" id="PTHR33885:SF3">
    <property type="entry name" value="PHAGE SHOCK PROTEIN C"/>
    <property type="match status" value="1"/>
</dbReference>
<dbReference type="Pfam" id="PF04024">
    <property type="entry name" value="PspC"/>
    <property type="match status" value="1"/>
</dbReference>
<reference evidence="8 9" key="1">
    <citation type="journal article" date="2014" name="Int. J. Syst. Evol. Microbiol.">
        <title>Oceanisphaera profunda sp. nov., a marine bacterium isolated from deep-sea sediment, and emended description of the genus Oceanisphaera.</title>
        <authorList>
            <person name="Xu Z."/>
            <person name="Zhang X.Y."/>
            <person name="Su H.N."/>
            <person name="Yu Z.C."/>
            <person name="Liu C."/>
            <person name="Li H."/>
            <person name="Chen X.L."/>
            <person name="Song X.Y."/>
            <person name="Xie B.B."/>
            <person name="Qin Q.L."/>
            <person name="Zhou B.C."/>
            <person name="Shi M."/>
            <person name="Huang Y."/>
            <person name="Zhang Y.Z."/>
        </authorList>
    </citation>
    <scope>NUCLEOTIDE SEQUENCE [LARGE SCALE GENOMIC DNA]</scope>
    <source>
        <strain evidence="8 9">SM1222</strain>
    </source>
</reference>
<dbReference type="AlphaFoldDB" id="A0A1Y0D335"/>
<keyword evidence="4 6" id="KW-1133">Transmembrane helix</keyword>
<dbReference type="GO" id="GO:0005886">
    <property type="term" value="C:plasma membrane"/>
    <property type="evidence" value="ECO:0007669"/>
    <property type="project" value="UniProtKB-SubCell"/>
</dbReference>
<evidence type="ECO:0000256" key="3">
    <source>
        <dbReference type="ARBA" id="ARBA00022692"/>
    </source>
</evidence>
<dbReference type="NCBIfam" id="TIGR02978">
    <property type="entry name" value="phageshock_pspC"/>
    <property type="match status" value="1"/>
</dbReference>
<name>A0A1Y0D335_9GAMM</name>
<feature type="transmembrane region" description="Helical" evidence="6">
    <location>
        <begin position="33"/>
        <end position="61"/>
    </location>
</feature>
<dbReference type="PANTHER" id="PTHR33885">
    <property type="entry name" value="PHAGE SHOCK PROTEIN C"/>
    <property type="match status" value="1"/>
</dbReference>
<dbReference type="InterPro" id="IPR014320">
    <property type="entry name" value="Phageshock_PspC"/>
</dbReference>
<evidence type="ECO:0000256" key="1">
    <source>
        <dbReference type="ARBA" id="ARBA00004162"/>
    </source>
</evidence>
<evidence type="ECO:0000313" key="9">
    <source>
        <dbReference type="Proteomes" id="UP000243937"/>
    </source>
</evidence>
<dbReference type="EMBL" id="CP021377">
    <property type="protein sequence ID" value="ART81627.1"/>
    <property type="molecule type" value="Genomic_DNA"/>
</dbReference>
<dbReference type="OrthoDB" id="7359894at2"/>
<sequence>MASTLVNLYRDKANGKLGGVCAGLARKVGVEPWLVRVLAVTCLIFTSFLTLIFYIAAWLLLDDKPTVDEAESSHIKTAGWQSGLSPNEGLTRLEERLKNINTRVATMERLLTSQEFRLRREFNELDKH</sequence>